<keyword evidence="1" id="KW-0472">Membrane</keyword>
<feature type="domain" description="EamA" evidence="2">
    <location>
        <begin position="7"/>
        <end position="143"/>
    </location>
</feature>
<feature type="transmembrane region" description="Helical" evidence="1">
    <location>
        <begin position="131"/>
        <end position="151"/>
    </location>
</feature>
<feature type="transmembrane region" description="Helical" evidence="1">
    <location>
        <begin position="246"/>
        <end position="266"/>
    </location>
</feature>
<feature type="transmembrane region" description="Helical" evidence="1">
    <location>
        <begin position="97"/>
        <end position="119"/>
    </location>
</feature>
<comment type="caution">
    <text evidence="3">The sequence shown here is derived from an EMBL/GenBank/DDBJ whole genome shotgun (WGS) entry which is preliminary data.</text>
</comment>
<dbReference type="InterPro" id="IPR000620">
    <property type="entry name" value="EamA_dom"/>
</dbReference>
<keyword evidence="4" id="KW-1185">Reference proteome</keyword>
<dbReference type="Pfam" id="PF00892">
    <property type="entry name" value="EamA"/>
    <property type="match status" value="2"/>
</dbReference>
<feature type="transmembrane region" description="Helical" evidence="1">
    <location>
        <begin position="272"/>
        <end position="290"/>
    </location>
</feature>
<feature type="domain" description="EamA" evidence="2">
    <location>
        <begin position="156"/>
        <end position="289"/>
    </location>
</feature>
<keyword evidence="1" id="KW-1133">Transmembrane helix</keyword>
<dbReference type="PANTHER" id="PTHR22911">
    <property type="entry name" value="ACYL-MALONYL CONDENSING ENZYME-RELATED"/>
    <property type="match status" value="1"/>
</dbReference>
<name>A0ABS3Z2C0_9BACT</name>
<feature type="transmembrane region" description="Helical" evidence="1">
    <location>
        <begin position="157"/>
        <end position="176"/>
    </location>
</feature>
<evidence type="ECO:0000313" key="3">
    <source>
        <dbReference type="EMBL" id="MBO9204300.1"/>
    </source>
</evidence>
<accession>A0ABS3Z2C0</accession>
<dbReference type="Proteomes" id="UP000677244">
    <property type="component" value="Unassembled WGS sequence"/>
</dbReference>
<protein>
    <submittedName>
        <fullName evidence="3">EamA family transporter</fullName>
    </submittedName>
</protein>
<dbReference type="EMBL" id="JAGHKO010000011">
    <property type="protein sequence ID" value="MBO9204300.1"/>
    <property type="molecule type" value="Genomic_DNA"/>
</dbReference>
<organism evidence="3 4">
    <name type="scientific">Niastella soli</name>
    <dbReference type="NCBI Taxonomy" id="2821487"/>
    <lineage>
        <taxon>Bacteria</taxon>
        <taxon>Pseudomonadati</taxon>
        <taxon>Bacteroidota</taxon>
        <taxon>Chitinophagia</taxon>
        <taxon>Chitinophagales</taxon>
        <taxon>Chitinophagaceae</taxon>
        <taxon>Niastella</taxon>
    </lineage>
</organism>
<feature type="transmembrane region" description="Helical" evidence="1">
    <location>
        <begin position="213"/>
        <end position="234"/>
    </location>
</feature>
<reference evidence="3 4" key="1">
    <citation type="submission" date="2021-03" db="EMBL/GenBank/DDBJ databases">
        <title>Assistant Professor.</title>
        <authorList>
            <person name="Huq M.A."/>
        </authorList>
    </citation>
    <scope>NUCLEOTIDE SEQUENCE [LARGE SCALE GENOMIC DNA]</scope>
    <source>
        <strain evidence="3 4">MAH-29</strain>
    </source>
</reference>
<feature type="transmembrane region" description="Helical" evidence="1">
    <location>
        <begin position="188"/>
        <end position="207"/>
    </location>
</feature>
<feature type="transmembrane region" description="Helical" evidence="1">
    <location>
        <begin position="39"/>
        <end position="57"/>
    </location>
</feature>
<dbReference type="RefSeq" id="WP_209142731.1">
    <property type="nucleotide sequence ID" value="NZ_JAGHKO010000011.1"/>
</dbReference>
<gene>
    <name evidence="3" type="ORF">J7I42_28690</name>
</gene>
<proteinExistence type="predicted"/>
<dbReference type="InterPro" id="IPR037185">
    <property type="entry name" value="EmrE-like"/>
</dbReference>
<evidence type="ECO:0000259" key="2">
    <source>
        <dbReference type="Pfam" id="PF00892"/>
    </source>
</evidence>
<keyword evidence="1" id="KW-0812">Transmembrane</keyword>
<feature type="transmembrane region" description="Helical" evidence="1">
    <location>
        <begin position="73"/>
        <end position="91"/>
    </location>
</feature>
<dbReference type="PANTHER" id="PTHR22911:SF137">
    <property type="entry name" value="SOLUTE CARRIER FAMILY 35 MEMBER G2-RELATED"/>
    <property type="match status" value="1"/>
</dbReference>
<evidence type="ECO:0000313" key="4">
    <source>
        <dbReference type="Proteomes" id="UP000677244"/>
    </source>
</evidence>
<evidence type="ECO:0000256" key="1">
    <source>
        <dbReference type="SAM" id="Phobius"/>
    </source>
</evidence>
<sequence length="306" mass="32957">MRNPKLKGSILITLGACCYGMLGTYVKMAYQSGFNTAEVTIAQFAIGCIGLFILTLVRRPHANTYLRGSIKSTVRLVLAGSSLGLTSIFYYMSVKYIAVSVAIVLLAQSVWMGVVVEAIDQKKLPHIGKMLAVLVIMAGTVLATNLLTQSISFNWKGIAFGLLGALCYTATMYSTNNLELGLPPVKRSLFMVLGGLIVVLMVFHTAVNEGFSGSIFFSWGLLIALFGTILPPLLFTRGMPLTGIGLGAVLAAIEIPIAVIMAGVLLSEKVLVSQWIGVALILGAVAWMNMPKRQVIKFKIKYDNKN</sequence>
<dbReference type="SUPFAM" id="SSF103481">
    <property type="entry name" value="Multidrug resistance efflux transporter EmrE"/>
    <property type="match status" value="2"/>
</dbReference>